<dbReference type="GO" id="GO:0009410">
    <property type="term" value="P:response to xenobiotic stimulus"/>
    <property type="evidence" value="ECO:0007669"/>
    <property type="project" value="TreeGrafter"/>
</dbReference>
<name>A0A1R3RBI8_ASPC5</name>
<gene>
    <name evidence="8" type="ORF">ASPCADRAFT_408941</name>
</gene>
<evidence type="ECO:0000256" key="5">
    <source>
        <dbReference type="ARBA" id="ARBA00023163"/>
    </source>
</evidence>
<dbReference type="PANTHER" id="PTHR31779">
    <property type="entry name" value="2-NITROPROPANE DIOXYGENASE FAMILY, PUTATIVE (AFU_ORTHOLOGUE AFUA_2G17430)-RELATED"/>
    <property type="match status" value="1"/>
</dbReference>
<keyword evidence="1" id="KW-0479">Metal-binding</keyword>
<evidence type="ECO:0000256" key="3">
    <source>
        <dbReference type="ARBA" id="ARBA00023015"/>
    </source>
</evidence>
<dbReference type="GO" id="GO:0046872">
    <property type="term" value="F:metal ion binding"/>
    <property type="evidence" value="ECO:0007669"/>
    <property type="project" value="UniProtKB-KW"/>
</dbReference>
<keyword evidence="4" id="KW-0238">DNA-binding</keyword>
<evidence type="ECO:0000256" key="4">
    <source>
        <dbReference type="ARBA" id="ARBA00023125"/>
    </source>
</evidence>
<keyword evidence="6" id="KW-0539">Nucleus</keyword>
<evidence type="ECO:0000256" key="7">
    <source>
        <dbReference type="SAM" id="MobiDB-lite"/>
    </source>
</evidence>
<evidence type="ECO:0000313" key="8">
    <source>
        <dbReference type="EMBL" id="OOF91823.1"/>
    </source>
</evidence>
<evidence type="ECO:0000256" key="1">
    <source>
        <dbReference type="ARBA" id="ARBA00022723"/>
    </source>
</evidence>
<sequence>MKSAPRERTPDPPHPHPILIPDNNPSERERGGQGRRGHRMESLEANSAAAFGRKIALKVDPHNAPKMSLAGWNVGKRKSSVTEKGVHQPIGDILSVMTLQTLGYGYFDKVNPCYGFINAAQFFYRLDTH</sequence>
<keyword evidence="2" id="KW-0862">Zinc</keyword>
<feature type="region of interest" description="Disordered" evidence="7">
    <location>
        <begin position="1"/>
        <end position="45"/>
    </location>
</feature>
<reference evidence="9" key="1">
    <citation type="journal article" date="2017" name="Genome Biol.">
        <title>Comparative genomics reveals high biological diversity and specific adaptations in the industrially and medically important fungal genus Aspergillus.</title>
        <authorList>
            <person name="de Vries R.P."/>
            <person name="Riley R."/>
            <person name="Wiebenga A."/>
            <person name="Aguilar-Osorio G."/>
            <person name="Amillis S."/>
            <person name="Uchima C.A."/>
            <person name="Anderluh G."/>
            <person name="Asadollahi M."/>
            <person name="Askin M."/>
            <person name="Barry K."/>
            <person name="Battaglia E."/>
            <person name="Bayram O."/>
            <person name="Benocci T."/>
            <person name="Braus-Stromeyer S.A."/>
            <person name="Caldana C."/>
            <person name="Canovas D."/>
            <person name="Cerqueira G.C."/>
            <person name="Chen F."/>
            <person name="Chen W."/>
            <person name="Choi C."/>
            <person name="Clum A."/>
            <person name="Dos Santos R.A."/>
            <person name="Damasio A.R."/>
            <person name="Diallinas G."/>
            <person name="Emri T."/>
            <person name="Fekete E."/>
            <person name="Flipphi M."/>
            <person name="Freyberg S."/>
            <person name="Gallo A."/>
            <person name="Gournas C."/>
            <person name="Habgood R."/>
            <person name="Hainaut M."/>
            <person name="Harispe M.L."/>
            <person name="Henrissat B."/>
            <person name="Hilden K.S."/>
            <person name="Hope R."/>
            <person name="Hossain A."/>
            <person name="Karabika E."/>
            <person name="Karaffa L."/>
            <person name="Karanyi Z."/>
            <person name="Krasevec N."/>
            <person name="Kuo A."/>
            <person name="Kusch H."/>
            <person name="LaButti K."/>
            <person name="Lagendijk E.L."/>
            <person name="Lapidus A."/>
            <person name="Levasseur A."/>
            <person name="Lindquist E."/>
            <person name="Lipzen A."/>
            <person name="Logrieco A.F."/>
            <person name="MacCabe A."/>
            <person name="Maekelae M.R."/>
            <person name="Malavazi I."/>
            <person name="Melin P."/>
            <person name="Meyer V."/>
            <person name="Mielnichuk N."/>
            <person name="Miskei M."/>
            <person name="Molnar A.P."/>
            <person name="Mule G."/>
            <person name="Ngan C.Y."/>
            <person name="Orejas M."/>
            <person name="Orosz E."/>
            <person name="Ouedraogo J.P."/>
            <person name="Overkamp K.M."/>
            <person name="Park H.-S."/>
            <person name="Perrone G."/>
            <person name="Piumi F."/>
            <person name="Punt P.J."/>
            <person name="Ram A.F."/>
            <person name="Ramon A."/>
            <person name="Rauscher S."/>
            <person name="Record E."/>
            <person name="Riano-Pachon D.M."/>
            <person name="Robert V."/>
            <person name="Roehrig J."/>
            <person name="Ruller R."/>
            <person name="Salamov A."/>
            <person name="Salih N.S."/>
            <person name="Samson R.A."/>
            <person name="Sandor E."/>
            <person name="Sanguinetti M."/>
            <person name="Schuetze T."/>
            <person name="Sepcic K."/>
            <person name="Shelest E."/>
            <person name="Sherlock G."/>
            <person name="Sophianopoulou V."/>
            <person name="Squina F.M."/>
            <person name="Sun H."/>
            <person name="Susca A."/>
            <person name="Todd R.B."/>
            <person name="Tsang A."/>
            <person name="Unkles S.E."/>
            <person name="van de Wiele N."/>
            <person name="van Rossen-Uffink D."/>
            <person name="Oliveira J.V."/>
            <person name="Vesth T.C."/>
            <person name="Visser J."/>
            <person name="Yu J.-H."/>
            <person name="Zhou M."/>
            <person name="Andersen M.R."/>
            <person name="Archer D.B."/>
            <person name="Baker S.E."/>
            <person name="Benoit I."/>
            <person name="Brakhage A.A."/>
            <person name="Braus G.H."/>
            <person name="Fischer R."/>
            <person name="Frisvad J.C."/>
            <person name="Goldman G.H."/>
            <person name="Houbraken J."/>
            <person name="Oakley B."/>
            <person name="Pocsi I."/>
            <person name="Scazzocchio C."/>
            <person name="Seiboth B."/>
            <person name="vanKuyk P.A."/>
            <person name="Wortman J."/>
            <person name="Dyer P.S."/>
            <person name="Grigoriev I.V."/>
        </authorList>
    </citation>
    <scope>NUCLEOTIDE SEQUENCE [LARGE SCALE GENOMIC DNA]</scope>
    <source>
        <strain evidence="9">ITEM 5010</strain>
    </source>
</reference>
<dbReference type="GO" id="GO:0003677">
    <property type="term" value="F:DNA binding"/>
    <property type="evidence" value="ECO:0007669"/>
    <property type="project" value="UniProtKB-KW"/>
</dbReference>
<dbReference type="VEuPathDB" id="FungiDB:ASPCADRAFT_408941"/>
<keyword evidence="5" id="KW-0804">Transcription</keyword>
<dbReference type="AlphaFoldDB" id="A0A1R3RBI8"/>
<organism evidence="8 9">
    <name type="scientific">Aspergillus carbonarius (strain ITEM 5010)</name>
    <dbReference type="NCBI Taxonomy" id="602072"/>
    <lineage>
        <taxon>Eukaryota</taxon>
        <taxon>Fungi</taxon>
        <taxon>Dikarya</taxon>
        <taxon>Ascomycota</taxon>
        <taxon>Pezizomycotina</taxon>
        <taxon>Eurotiomycetes</taxon>
        <taxon>Eurotiomycetidae</taxon>
        <taxon>Eurotiales</taxon>
        <taxon>Aspergillaceae</taxon>
        <taxon>Aspergillus</taxon>
        <taxon>Aspergillus subgen. Circumdati</taxon>
    </lineage>
</organism>
<keyword evidence="9" id="KW-1185">Reference proteome</keyword>
<dbReference type="OrthoDB" id="9986881at2759"/>
<evidence type="ECO:0000313" key="9">
    <source>
        <dbReference type="Proteomes" id="UP000188318"/>
    </source>
</evidence>
<accession>A0A1R3RBI8</accession>
<dbReference type="STRING" id="602072.A0A1R3RBI8"/>
<proteinExistence type="predicted"/>
<evidence type="ECO:0000256" key="6">
    <source>
        <dbReference type="ARBA" id="ARBA00023242"/>
    </source>
</evidence>
<evidence type="ECO:0000256" key="2">
    <source>
        <dbReference type="ARBA" id="ARBA00022833"/>
    </source>
</evidence>
<dbReference type="EMBL" id="KV907509">
    <property type="protein sequence ID" value="OOF91823.1"/>
    <property type="molecule type" value="Genomic_DNA"/>
</dbReference>
<protein>
    <submittedName>
        <fullName evidence="8">Uncharacterized protein</fullName>
    </submittedName>
</protein>
<dbReference type="PANTHER" id="PTHR31779:SF5">
    <property type="entry name" value="ZN(II)2CYS6 TRANSCRIPTION FACTOR (EUROFUNG)"/>
    <property type="match status" value="1"/>
</dbReference>
<dbReference type="InterPro" id="IPR052478">
    <property type="entry name" value="Metabolite_Synth_Reg"/>
</dbReference>
<keyword evidence="3" id="KW-0805">Transcription regulation</keyword>
<feature type="compositionally biased region" description="Basic and acidic residues" evidence="7">
    <location>
        <begin position="1"/>
        <end position="14"/>
    </location>
</feature>
<dbReference type="GO" id="GO:0003700">
    <property type="term" value="F:DNA-binding transcription factor activity"/>
    <property type="evidence" value="ECO:0007669"/>
    <property type="project" value="TreeGrafter"/>
</dbReference>
<dbReference type="Proteomes" id="UP000188318">
    <property type="component" value="Unassembled WGS sequence"/>
</dbReference>